<dbReference type="PANTHER" id="PTHR14741">
    <property type="entry name" value="S-ADENOSYLMETHIONINE-DEPENDENT METHYLTRANSFERASE RELATED"/>
    <property type="match status" value="1"/>
</dbReference>
<comment type="caution">
    <text evidence="8">The sequence shown here is derived from an EMBL/GenBank/DDBJ whole genome shotgun (WGS) entry which is preliminary data.</text>
</comment>
<reference evidence="8" key="1">
    <citation type="submission" date="2022-11" db="EMBL/GenBank/DDBJ databases">
        <authorList>
            <person name="Hyden B.L."/>
            <person name="Feng K."/>
            <person name="Yates T."/>
            <person name="Jawdy S."/>
            <person name="Smart L.B."/>
            <person name="Muchero W."/>
        </authorList>
    </citation>
    <scope>NUCLEOTIDE SEQUENCE</scope>
    <source>
        <tissue evidence="8">Shoot tip</tissue>
    </source>
</reference>
<gene>
    <name evidence="8" type="ORF">OIU79_018964</name>
</gene>
<evidence type="ECO:0000256" key="7">
    <source>
        <dbReference type="ARBA" id="ARBA00049790"/>
    </source>
</evidence>
<dbReference type="InterPro" id="IPR019012">
    <property type="entry name" value="RNA_cap_Gua-N2-MeTrfase"/>
</dbReference>
<organism evidence="8 9">
    <name type="scientific">Salix purpurea</name>
    <name type="common">Purple osier willow</name>
    <dbReference type="NCBI Taxonomy" id="77065"/>
    <lineage>
        <taxon>Eukaryota</taxon>
        <taxon>Viridiplantae</taxon>
        <taxon>Streptophyta</taxon>
        <taxon>Embryophyta</taxon>
        <taxon>Tracheophyta</taxon>
        <taxon>Spermatophyta</taxon>
        <taxon>Magnoliopsida</taxon>
        <taxon>eudicotyledons</taxon>
        <taxon>Gunneridae</taxon>
        <taxon>Pentapetalae</taxon>
        <taxon>rosids</taxon>
        <taxon>fabids</taxon>
        <taxon>Malpighiales</taxon>
        <taxon>Salicaceae</taxon>
        <taxon>Saliceae</taxon>
        <taxon>Salix</taxon>
    </lineage>
</organism>
<dbReference type="Pfam" id="PF09445">
    <property type="entry name" value="Methyltransf_15"/>
    <property type="match status" value="1"/>
</dbReference>
<evidence type="ECO:0000313" key="8">
    <source>
        <dbReference type="EMBL" id="KAJ6679101.1"/>
    </source>
</evidence>
<comment type="similarity">
    <text evidence="2">Belongs to the methyltransferase superfamily. Trimethylguanosine synthase family.</text>
</comment>
<dbReference type="PANTHER" id="PTHR14741:SF32">
    <property type="entry name" value="TRIMETHYLGUANOSINE SYNTHASE"/>
    <property type="match status" value="1"/>
</dbReference>
<protein>
    <recommendedName>
        <fullName evidence="1">Trimethylguanosine synthase</fullName>
    </recommendedName>
    <alternativeName>
        <fullName evidence="7">Cap-specific guanine-N(2) methyltransferase</fullName>
    </alternativeName>
</protein>
<evidence type="ECO:0000313" key="9">
    <source>
        <dbReference type="Proteomes" id="UP001151532"/>
    </source>
</evidence>
<dbReference type="InterPro" id="IPR029063">
    <property type="entry name" value="SAM-dependent_MTases_sf"/>
</dbReference>
<dbReference type="Proteomes" id="UP001151532">
    <property type="component" value="Chromosome 14"/>
</dbReference>
<keyword evidence="8" id="KW-0489">Methyltransferase</keyword>
<comment type="catalytic activity">
    <reaction evidence="4">
        <text>a 5'-end (N(7)-methyl 5'-triphosphoguanosine)-ribonucleoside in snoRNA + S-adenosyl-L-methionine = a 5'-end (N(2),N(7)-dimethyl 5'-triphosphoguanosine)-ribonucleoside in snoRNA + S-adenosyl-L-homocysteine + H(+)</text>
        <dbReference type="Rhea" id="RHEA:78475"/>
        <dbReference type="Rhea" id="RHEA-COMP:19086"/>
        <dbReference type="Rhea" id="RHEA-COMP:19088"/>
        <dbReference type="ChEBI" id="CHEBI:15378"/>
        <dbReference type="ChEBI" id="CHEBI:57856"/>
        <dbReference type="ChEBI" id="CHEBI:59789"/>
        <dbReference type="ChEBI" id="CHEBI:156461"/>
        <dbReference type="ChEBI" id="CHEBI:172880"/>
    </reaction>
    <physiologicalReaction direction="left-to-right" evidence="4">
        <dbReference type="Rhea" id="RHEA:78476"/>
    </physiologicalReaction>
</comment>
<evidence type="ECO:0000256" key="1">
    <source>
        <dbReference type="ARBA" id="ARBA00018517"/>
    </source>
</evidence>
<accession>A0A9Q0P003</accession>
<evidence type="ECO:0000256" key="5">
    <source>
        <dbReference type="ARBA" id="ARBA00048763"/>
    </source>
</evidence>
<sequence length="73" mass="8435">MLKPRDGYFLFNTAKQIGRRIIMFLPRNIDLNQLAELCLTSNPPWSLEVEKNFMNGKLKAITAYFSNVVTEGR</sequence>
<keyword evidence="9" id="KW-1185">Reference proteome</keyword>
<dbReference type="OrthoDB" id="194443at2759"/>
<name>A0A9Q0P003_SALPP</name>
<keyword evidence="8" id="KW-0808">Transferase</keyword>
<dbReference type="EMBL" id="JAPFFK010000020">
    <property type="protein sequence ID" value="KAJ6679101.1"/>
    <property type="molecule type" value="Genomic_DNA"/>
</dbReference>
<comment type="catalytic activity">
    <reaction evidence="6">
        <text>a 5'-end (N(7)-methyl 5'-triphosphoguanosine)-ribonucleoside in snRNA + S-adenosyl-L-methionine = a 5'-end (N(2),N(7)-dimethyl 5'-triphosphoguanosine)-ribonucleoside in snRNA + S-adenosyl-L-homocysteine + H(+)</text>
        <dbReference type="Rhea" id="RHEA:78471"/>
        <dbReference type="Rhea" id="RHEA-COMP:19085"/>
        <dbReference type="Rhea" id="RHEA-COMP:19087"/>
        <dbReference type="ChEBI" id="CHEBI:15378"/>
        <dbReference type="ChEBI" id="CHEBI:57856"/>
        <dbReference type="ChEBI" id="CHEBI:59789"/>
        <dbReference type="ChEBI" id="CHEBI:156461"/>
        <dbReference type="ChEBI" id="CHEBI:172880"/>
    </reaction>
    <physiologicalReaction direction="left-to-right" evidence="6">
        <dbReference type="Rhea" id="RHEA:78472"/>
    </physiologicalReaction>
</comment>
<evidence type="ECO:0000256" key="4">
    <source>
        <dbReference type="ARBA" id="ARBA00048740"/>
    </source>
</evidence>
<dbReference type="GO" id="GO:0005634">
    <property type="term" value="C:nucleus"/>
    <property type="evidence" value="ECO:0007669"/>
    <property type="project" value="TreeGrafter"/>
</dbReference>
<evidence type="ECO:0000256" key="6">
    <source>
        <dbReference type="ARBA" id="ARBA00049075"/>
    </source>
</evidence>
<reference evidence="8" key="2">
    <citation type="journal article" date="2023" name="Int. J. Mol. Sci.">
        <title>De Novo Assembly and Annotation of 11 Diverse Shrub Willow (Salix) Genomes Reveals Novel Gene Organization in Sex-Linked Regions.</title>
        <authorList>
            <person name="Hyden B."/>
            <person name="Feng K."/>
            <person name="Yates T.B."/>
            <person name="Jawdy S."/>
            <person name="Cereghino C."/>
            <person name="Smart L.B."/>
            <person name="Muchero W."/>
        </authorList>
    </citation>
    <scope>NUCLEOTIDE SEQUENCE</scope>
    <source>
        <tissue evidence="8">Shoot tip</tissue>
    </source>
</reference>
<comment type="catalytic activity">
    <reaction evidence="5">
        <text>a 5'-end (N(2),N(7)-dimethyl 5'-triphosphoguanosine)-ribonucleoside in snRNA + S-adenosyl-L-methionine = a 5'-end (N(2),N(2),N(7)-trimethyl 5'-triphosphoguanosine)-ribonucleoside in snRNA + S-adenosyl-L-homocysteine + H(+)</text>
        <dbReference type="Rhea" id="RHEA:78479"/>
        <dbReference type="Rhea" id="RHEA-COMP:19087"/>
        <dbReference type="Rhea" id="RHEA-COMP:19089"/>
        <dbReference type="ChEBI" id="CHEBI:15378"/>
        <dbReference type="ChEBI" id="CHEBI:57856"/>
        <dbReference type="ChEBI" id="CHEBI:59789"/>
        <dbReference type="ChEBI" id="CHEBI:167623"/>
        <dbReference type="ChEBI" id="CHEBI:172880"/>
    </reaction>
    <physiologicalReaction direction="left-to-right" evidence="5">
        <dbReference type="Rhea" id="RHEA:78480"/>
    </physiologicalReaction>
</comment>
<dbReference type="Gene3D" id="3.40.50.150">
    <property type="entry name" value="Vaccinia Virus protein VP39"/>
    <property type="match status" value="1"/>
</dbReference>
<proteinExistence type="inferred from homology"/>
<dbReference type="GO" id="GO:0071164">
    <property type="term" value="F:RNA cap trimethylguanosine synthase activity"/>
    <property type="evidence" value="ECO:0007669"/>
    <property type="project" value="TreeGrafter"/>
</dbReference>
<dbReference type="AlphaFoldDB" id="A0A9Q0P003"/>
<evidence type="ECO:0000256" key="3">
    <source>
        <dbReference type="ARBA" id="ARBA00047418"/>
    </source>
</evidence>
<evidence type="ECO:0000256" key="2">
    <source>
        <dbReference type="ARBA" id="ARBA00025783"/>
    </source>
</evidence>
<comment type="catalytic activity">
    <reaction evidence="3">
        <text>a 5'-end (N(2),N(7)-dimethyl 5'-triphosphoguanosine)-ribonucleoside in snoRNA + S-adenosyl-L-methionine = a 5'-end (N(2),N(2),N(7)-trimethyl 5'-triphosphoguanosine)-ribonucleoside in snoRNA + S-adenosyl-L-homocysteine + H(+)</text>
        <dbReference type="Rhea" id="RHEA:78507"/>
        <dbReference type="Rhea" id="RHEA-COMP:19088"/>
        <dbReference type="Rhea" id="RHEA-COMP:19090"/>
        <dbReference type="ChEBI" id="CHEBI:15378"/>
        <dbReference type="ChEBI" id="CHEBI:57856"/>
        <dbReference type="ChEBI" id="CHEBI:59789"/>
        <dbReference type="ChEBI" id="CHEBI:167623"/>
        <dbReference type="ChEBI" id="CHEBI:172880"/>
    </reaction>
    <physiologicalReaction direction="left-to-right" evidence="3">
        <dbReference type="Rhea" id="RHEA:78508"/>
    </physiologicalReaction>
</comment>